<feature type="compositionally biased region" description="Basic and acidic residues" evidence="1">
    <location>
        <begin position="636"/>
        <end position="649"/>
    </location>
</feature>
<feature type="region of interest" description="Disordered" evidence="1">
    <location>
        <begin position="1"/>
        <end position="22"/>
    </location>
</feature>
<feature type="compositionally biased region" description="Polar residues" evidence="1">
    <location>
        <begin position="1"/>
        <end position="19"/>
    </location>
</feature>
<reference key="2">
    <citation type="submission" date="2011-10" db="EMBL/GenBank/DDBJ databases">
        <title>The genome and transcriptome sequence of Clonorchis sinensis provide insights into the carcinogenic liver fluke.</title>
        <authorList>
            <person name="Wang X."/>
            <person name="Huang Y."/>
            <person name="Chen W."/>
            <person name="Liu H."/>
            <person name="Guo L."/>
            <person name="Chen Y."/>
            <person name="Luo F."/>
            <person name="Zhou W."/>
            <person name="Sun J."/>
            <person name="Mao Q."/>
            <person name="Liang P."/>
            <person name="Zhou C."/>
            <person name="Tian Y."/>
            <person name="Men J."/>
            <person name="Lv X."/>
            <person name="Huang L."/>
            <person name="Zhou J."/>
            <person name="Hu Y."/>
            <person name="Li R."/>
            <person name="Zhang F."/>
            <person name="Lei H."/>
            <person name="Li X."/>
            <person name="Hu X."/>
            <person name="Liang C."/>
            <person name="Xu J."/>
            <person name="Wu Z."/>
            <person name="Yu X."/>
        </authorList>
    </citation>
    <scope>NUCLEOTIDE SEQUENCE</scope>
    <source>
        <strain>Henan</strain>
    </source>
</reference>
<feature type="region of interest" description="Disordered" evidence="1">
    <location>
        <begin position="631"/>
        <end position="667"/>
    </location>
</feature>
<keyword evidence="3" id="KW-1185">Reference proteome</keyword>
<evidence type="ECO:0000313" key="3">
    <source>
        <dbReference type="Proteomes" id="UP000008909"/>
    </source>
</evidence>
<dbReference type="EMBL" id="DF143885">
    <property type="protein sequence ID" value="GAA54334.1"/>
    <property type="molecule type" value="Genomic_DNA"/>
</dbReference>
<evidence type="ECO:0008006" key="4">
    <source>
        <dbReference type="Google" id="ProtNLM"/>
    </source>
</evidence>
<dbReference type="Proteomes" id="UP000008909">
    <property type="component" value="Unassembled WGS sequence"/>
</dbReference>
<gene>
    <name evidence="2" type="ORF">CLF_102304</name>
</gene>
<evidence type="ECO:0000313" key="2">
    <source>
        <dbReference type="EMBL" id="GAA54334.1"/>
    </source>
</evidence>
<sequence length="667" mass="75482">MSSEYESKLFSPTQTSRNLSDARKVSHQAFSARGMIASVDNEICTTKVARANGPESTKWRTPRCGSQMDGLLRTNKISRRRRSLVLHFVGRMRREQQLLIFLKRRTGKSLRFDGEAGGSQHPWKERKILQRRTIAPFQTIRSDGQRMVRVIGTTSEKDGSSIDSQEYHFERSAEYTLKNSSERQINLGKDLMNPNRTSTPVRIDNGRLANGWAKSSLTSSPSLNNPGRKTLGPGAWWRSYMPEFRGNSRLIVQQVATRVVARSTIRSDGQRMVRVIGTTSEKDGSSIDSQEYHFERSAEYTLKNSSERQINLGKDLMNPNRTSTPVRIDNGRLANGWAKSSLTSSPSLNNPGRKTLGPGAWWRSYMPEFRGNSRLIVQQVATRVVARSVRPRSQEGFLHWTRLRRWSDNPSSKITLRSSEGRFLIIEPAAVAADVQRPLSALGFGPHAKVSALRVSVSEEGGFRIGSKGHSDYCVLIFDFICYWARNPEPKGGFETPAVQTFRECASFLTKLNRDQPQWKTYIGLSSRKFTRLTRCSSQKNHHAVGRAISYPKGSGVFWKRRCTKDVTLTERVQRAATKMVTGLKSMDYETRLAVLDVFPSEYRHLRVDLIPTYALFEQGLANRLFTVDPANTRRGHGERQPLHDKNKTDPGNLVKSLDPVYQPVNP</sequence>
<proteinExistence type="predicted"/>
<protein>
    <recommendedName>
        <fullName evidence="4">Pol-related protein</fullName>
    </recommendedName>
</protein>
<reference evidence="2" key="1">
    <citation type="journal article" date="2011" name="Genome Biol.">
        <title>The draft genome of the carcinogenic human liver fluke Clonorchis sinensis.</title>
        <authorList>
            <person name="Wang X."/>
            <person name="Chen W."/>
            <person name="Huang Y."/>
            <person name="Sun J."/>
            <person name="Men J."/>
            <person name="Liu H."/>
            <person name="Luo F."/>
            <person name="Guo L."/>
            <person name="Lv X."/>
            <person name="Deng C."/>
            <person name="Zhou C."/>
            <person name="Fan Y."/>
            <person name="Li X."/>
            <person name="Huang L."/>
            <person name="Hu Y."/>
            <person name="Liang C."/>
            <person name="Hu X."/>
            <person name="Xu J."/>
            <person name="Yu X."/>
        </authorList>
    </citation>
    <scope>NUCLEOTIDE SEQUENCE [LARGE SCALE GENOMIC DNA]</scope>
    <source>
        <strain evidence="2">Henan</strain>
    </source>
</reference>
<organism evidence="2 3">
    <name type="scientific">Clonorchis sinensis</name>
    <name type="common">Chinese liver fluke</name>
    <dbReference type="NCBI Taxonomy" id="79923"/>
    <lineage>
        <taxon>Eukaryota</taxon>
        <taxon>Metazoa</taxon>
        <taxon>Spiralia</taxon>
        <taxon>Lophotrochozoa</taxon>
        <taxon>Platyhelminthes</taxon>
        <taxon>Trematoda</taxon>
        <taxon>Digenea</taxon>
        <taxon>Opisthorchiida</taxon>
        <taxon>Opisthorchiata</taxon>
        <taxon>Opisthorchiidae</taxon>
        <taxon>Clonorchis</taxon>
    </lineage>
</organism>
<dbReference type="AlphaFoldDB" id="G7YN03"/>
<name>G7YN03_CLOSI</name>
<evidence type="ECO:0000256" key="1">
    <source>
        <dbReference type="SAM" id="MobiDB-lite"/>
    </source>
</evidence>
<accession>G7YN03</accession>